<evidence type="ECO:0000313" key="7">
    <source>
        <dbReference type="EMBL" id="NWV68127.1"/>
    </source>
</evidence>
<dbReference type="AlphaFoldDB" id="A0A7K6GXZ6"/>
<gene>
    <name evidence="7" type="primary">Mdh1_0</name>
    <name evidence="7" type="ORF">MALELE_R08012</name>
</gene>
<evidence type="ECO:0000256" key="4">
    <source>
        <dbReference type="ARBA" id="ARBA00023027"/>
    </source>
</evidence>
<reference evidence="7 8" key="1">
    <citation type="submission" date="2019-09" db="EMBL/GenBank/DDBJ databases">
        <title>Bird 10,000 Genomes (B10K) Project - Family phase.</title>
        <authorList>
            <person name="Zhang G."/>
        </authorList>
    </citation>
    <scope>NUCLEOTIDE SEQUENCE [LARGE SCALE GENOMIC DNA]</scope>
    <source>
        <strain evidence="7">B10K-DU-029-44</strain>
        <tissue evidence="7">Heart</tissue>
    </source>
</reference>
<dbReference type="SUPFAM" id="SSF51735">
    <property type="entry name" value="NAD(P)-binding Rossmann-fold domains"/>
    <property type="match status" value="1"/>
</dbReference>
<comment type="similarity">
    <text evidence="1">Belongs to the LDH/MDH superfamily. MDH type 2 family.</text>
</comment>
<dbReference type="InterPro" id="IPR010945">
    <property type="entry name" value="Malate_DH_type2"/>
</dbReference>
<dbReference type="GO" id="GO:0016615">
    <property type="term" value="F:malate dehydrogenase activity"/>
    <property type="evidence" value="ECO:0007669"/>
    <property type="project" value="InterPro"/>
</dbReference>
<evidence type="ECO:0000256" key="5">
    <source>
        <dbReference type="ARBA" id="ARBA00039310"/>
    </source>
</evidence>
<comment type="caution">
    <text evidence="7">The sequence shown here is derived from an EMBL/GenBank/DDBJ whole genome shotgun (WGS) entry which is preliminary data.</text>
</comment>
<dbReference type="SUPFAM" id="SSF56327">
    <property type="entry name" value="LDH C-terminal domain-like"/>
    <property type="match status" value="1"/>
</dbReference>
<accession>A0A7K6GXZ6</accession>
<dbReference type="InterPro" id="IPR036291">
    <property type="entry name" value="NAD(P)-bd_dom_sf"/>
</dbReference>
<name>A0A7K6GXZ6_9PASS</name>
<dbReference type="Proteomes" id="UP000564407">
    <property type="component" value="Unassembled WGS sequence"/>
</dbReference>
<dbReference type="FunFam" id="3.40.50.720:FF:000144">
    <property type="entry name" value="Malate dehydrogenase [NADP]"/>
    <property type="match status" value="1"/>
</dbReference>
<feature type="domain" description="Lactate/malate dehydrogenase C-terminal" evidence="6">
    <location>
        <begin position="379"/>
        <end position="455"/>
    </location>
</feature>
<proteinExistence type="inferred from homology"/>
<keyword evidence="3" id="KW-0560">Oxidoreductase</keyword>
<evidence type="ECO:0000256" key="3">
    <source>
        <dbReference type="ARBA" id="ARBA00023002"/>
    </source>
</evidence>
<protein>
    <recommendedName>
        <fullName evidence="5">Putative malate dehydrogenase 1B</fullName>
    </recommendedName>
</protein>
<feature type="non-terminal residue" evidence="7">
    <location>
        <position position="1"/>
    </location>
</feature>
<dbReference type="InterPro" id="IPR022383">
    <property type="entry name" value="Lactate/malate_DH_C"/>
</dbReference>
<dbReference type="GO" id="GO:0006099">
    <property type="term" value="P:tricarboxylic acid cycle"/>
    <property type="evidence" value="ECO:0007669"/>
    <property type="project" value="UniProtKB-KW"/>
</dbReference>
<organism evidence="7 8">
    <name type="scientific">Malurus elegans</name>
    <name type="common">Red-winged fairywren</name>
    <dbReference type="NCBI Taxonomy" id="720584"/>
    <lineage>
        <taxon>Eukaryota</taxon>
        <taxon>Metazoa</taxon>
        <taxon>Chordata</taxon>
        <taxon>Craniata</taxon>
        <taxon>Vertebrata</taxon>
        <taxon>Euteleostomi</taxon>
        <taxon>Archelosauria</taxon>
        <taxon>Archosauria</taxon>
        <taxon>Dinosauria</taxon>
        <taxon>Saurischia</taxon>
        <taxon>Theropoda</taxon>
        <taxon>Coelurosauria</taxon>
        <taxon>Aves</taxon>
        <taxon>Neognathae</taxon>
        <taxon>Neoaves</taxon>
        <taxon>Telluraves</taxon>
        <taxon>Australaves</taxon>
        <taxon>Passeriformes</taxon>
        <taxon>Meliphagoidea</taxon>
        <taxon>Maluridae</taxon>
        <taxon>Malurus</taxon>
    </lineage>
</organism>
<evidence type="ECO:0000259" key="6">
    <source>
        <dbReference type="Pfam" id="PF02866"/>
    </source>
</evidence>
<dbReference type="GO" id="GO:0006108">
    <property type="term" value="P:malate metabolic process"/>
    <property type="evidence" value="ECO:0007669"/>
    <property type="project" value="InterPro"/>
</dbReference>
<keyword evidence="2" id="KW-0816">Tricarboxylic acid cycle</keyword>
<keyword evidence="8" id="KW-1185">Reference proteome</keyword>
<sequence length="471" mass="53103">TVAMFTGKANCPYYAKAELLLDCLQTNLPNFKVHKITQHPDKWEQWLHDICETNGWEHSQSPIIWRELLDRGGKGQLLGGLKDFLEYAQKYYGITSMMLSEEMSDIAEENLQTHLEIVQEDEEIKSLIKPLQIWITSASAPICYHLIPLLANGEVFGMTTEISIHLLDTDQFKQILCGIVMEAEDMAFPLLRSISGHTEIDQAFIEADIIIVLDDVLLNLEVQPLENYIGEVNEICQVYAPLIEKNAKSDVKVITSGKTFANLKAMMIRTYGPSIRPENIIAIATSWESAAKAMLARKLNANIAGVKDVIVWGNITGSNYIDLSHAKLYGYDCAIWGPPNYPRSLLNMIRDSEWVHSEFLSAQSTLSSQVSHCAGMLPAHAVATVLQYWYHDSPSDEIVSVGILSEGQFCIPEGIIFSMPVRFQNGNWEVITELEINETTQKVLERLSHELVQEKLVALKEIEEMRPYEAE</sequence>
<dbReference type="InterPro" id="IPR015955">
    <property type="entry name" value="Lactate_DH/Glyco_Ohase_4_C"/>
</dbReference>
<dbReference type="Gene3D" id="3.90.110.10">
    <property type="entry name" value="Lactate dehydrogenase/glycoside hydrolase, family 4, C-terminal"/>
    <property type="match status" value="1"/>
</dbReference>
<dbReference type="Pfam" id="PF02866">
    <property type="entry name" value="Ldh_1_C"/>
    <property type="match status" value="1"/>
</dbReference>
<keyword evidence="4" id="KW-0520">NAD</keyword>
<dbReference type="Gene3D" id="3.40.50.720">
    <property type="entry name" value="NAD(P)-binding Rossmann-like Domain"/>
    <property type="match status" value="1"/>
</dbReference>
<evidence type="ECO:0000256" key="2">
    <source>
        <dbReference type="ARBA" id="ARBA00022532"/>
    </source>
</evidence>
<dbReference type="FunFam" id="3.90.110.10:FF:000006">
    <property type="entry name" value="putative malate dehydrogenase 1B"/>
    <property type="match status" value="1"/>
</dbReference>
<evidence type="ECO:0000313" key="8">
    <source>
        <dbReference type="Proteomes" id="UP000564407"/>
    </source>
</evidence>
<evidence type="ECO:0000256" key="1">
    <source>
        <dbReference type="ARBA" id="ARBA00009613"/>
    </source>
</evidence>
<feature type="non-terminal residue" evidence="7">
    <location>
        <position position="471"/>
    </location>
</feature>
<dbReference type="GO" id="GO:0016616">
    <property type="term" value="F:oxidoreductase activity, acting on the CH-OH group of donors, NAD or NADP as acceptor"/>
    <property type="evidence" value="ECO:0007669"/>
    <property type="project" value="InterPro"/>
</dbReference>
<dbReference type="EMBL" id="VZRP01015928">
    <property type="protein sequence ID" value="NWV68127.1"/>
    <property type="molecule type" value="Genomic_DNA"/>
</dbReference>
<dbReference type="PANTHER" id="PTHR23382">
    <property type="entry name" value="MALATE DEHYDROGENASE"/>
    <property type="match status" value="1"/>
</dbReference>